<dbReference type="Proteomes" id="UP001177670">
    <property type="component" value="Unassembled WGS sequence"/>
</dbReference>
<evidence type="ECO:0000313" key="2">
    <source>
        <dbReference type="Proteomes" id="UP001177670"/>
    </source>
</evidence>
<comment type="caution">
    <text evidence="1">The sequence shown here is derived from an EMBL/GenBank/DDBJ whole genome shotgun (WGS) entry which is preliminary data.</text>
</comment>
<keyword evidence="2" id="KW-1185">Reference proteome</keyword>
<name>A0AA40FH42_9HYME</name>
<dbReference type="EMBL" id="JAHYIQ010000039">
    <property type="protein sequence ID" value="KAK1118945.1"/>
    <property type="molecule type" value="Genomic_DNA"/>
</dbReference>
<accession>A0AA40FH42</accession>
<reference evidence="1" key="1">
    <citation type="submission" date="2021-10" db="EMBL/GenBank/DDBJ databases">
        <title>Melipona bicolor Genome sequencing and assembly.</title>
        <authorList>
            <person name="Araujo N.S."/>
            <person name="Arias M.C."/>
        </authorList>
    </citation>
    <scope>NUCLEOTIDE SEQUENCE</scope>
    <source>
        <strain evidence="1">USP_2M_L1-L4_2017</strain>
        <tissue evidence="1">Whole body</tissue>
    </source>
</reference>
<protein>
    <submittedName>
        <fullName evidence="1">Uncharacterized protein</fullName>
    </submittedName>
</protein>
<proteinExistence type="predicted"/>
<sequence>MLGPPRDKPPYSLGCALCPLSYPLGSDNEGRLDILLSYCTPPAGKQGISVINVRLVLITCCDKIIGNCTLK</sequence>
<dbReference type="AlphaFoldDB" id="A0AA40FH42"/>
<gene>
    <name evidence="1" type="ORF">K0M31_013716</name>
</gene>
<organism evidence="1 2">
    <name type="scientific">Melipona bicolor</name>
    <dbReference type="NCBI Taxonomy" id="60889"/>
    <lineage>
        <taxon>Eukaryota</taxon>
        <taxon>Metazoa</taxon>
        <taxon>Ecdysozoa</taxon>
        <taxon>Arthropoda</taxon>
        <taxon>Hexapoda</taxon>
        <taxon>Insecta</taxon>
        <taxon>Pterygota</taxon>
        <taxon>Neoptera</taxon>
        <taxon>Endopterygota</taxon>
        <taxon>Hymenoptera</taxon>
        <taxon>Apocrita</taxon>
        <taxon>Aculeata</taxon>
        <taxon>Apoidea</taxon>
        <taxon>Anthophila</taxon>
        <taxon>Apidae</taxon>
        <taxon>Melipona</taxon>
    </lineage>
</organism>
<evidence type="ECO:0000313" key="1">
    <source>
        <dbReference type="EMBL" id="KAK1118945.1"/>
    </source>
</evidence>